<protein>
    <submittedName>
        <fullName evidence="2">Glucokinase</fullName>
        <ecNumber evidence="2">2.7.1.2</ecNumber>
    </submittedName>
</protein>
<dbReference type="Proteomes" id="UP001162834">
    <property type="component" value="Chromosome"/>
</dbReference>
<organism evidence="2 3">
    <name type="scientific">Capillimicrobium parvum</name>
    <dbReference type="NCBI Taxonomy" id="2884022"/>
    <lineage>
        <taxon>Bacteria</taxon>
        <taxon>Bacillati</taxon>
        <taxon>Actinomycetota</taxon>
        <taxon>Thermoleophilia</taxon>
        <taxon>Solirubrobacterales</taxon>
        <taxon>Capillimicrobiaceae</taxon>
        <taxon>Capillimicrobium</taxon>
    </lineage>
</organism>
<evidence type="ECO:0000313" key="2">
    <source>
        <dbReference type="EMBL" id="UGS34634.1"/>
    </source>
</evidence>
<comment type="similarity">
    <text evidence="1">Belongs to the ROK (NagC/XylR) family.</text>
</comment>
<dbReference type="InterPro" id="IPR000600">
    <property type="entry name" value="ROK"/>
</dbReference>
<dbReference type="Gene3D" id="3.30.420.40">
    <property type="match status" value="2"/>
</dbReference>
<dbReference type="PANTHER" id="PTHR18964">
    <property type="entry name" value="ROK (REPRESSOR, ORF, KINASE) FAMILY"/>
    <property type="match status" value="1"/>
</dbReference>
<dbReference type="PROSITE" id="PS01125">
    <property type="entry name" value="ROK"/>
    <property type="match status" value="1"/>
</dbReference>
<dbReference type="PANTHER" id="PTHR18964:SF173">
    <property type="entry name" value="GLUCOKINASE"/>
    <property type="match status" value="1"/>
</dbReference>
<dbReference type="AlphaFoldDB" id="A0A9E7BZK2"/>
<proteinExistence type="inferred from homology"/>
<keyword evidence="2" id="KW-0808">Transferase</keyword>
<name>A0A9E7BZK2_9ACTN</name>
<dbReference type="Pfam" id="PF00480">
    <property type="entry name" value="ROK"/>
    <property type="match status" value="1"/>
</dbReference>
<reference evidence="2" key="1">
    <citation type="journal article" date="2022" name="Int. J. Syst. Evol. Microbiol.">
        <title>Pseudomonas aegrilactucae sp. nov. and Pseudomonas morbosilactucae sp. nov., pathogens causing bacterial rot of lettuce in Japan.</title>
        <authorList>
            <person name="Sawada H."/>
            <person name="Fujikawa T."/>
            <person name="Satou M."/>
        </authorList>
    </citation>
    <scope>NUCLEOTIDE SEQUENCE</scope>
    <source>
        <strain evidence="2">0166_1</strain>
    </source>
</reference>
<dbReference type="InterPro" id="IPR049874">
    <property type="entry name" value="ROK_cs"/>
</dbReference>
<evidence type="ECO:0000313" key="3">
    <source>
        <dbReference type="Proteomes" id="UP001162834"/>
    </source>
</evidence>
<accession>A0A9E7BZK2</accession>
<keyword evidence="3" id="KW-1185">Reference proteome</keyword>
<dbReference type="EC" id="2.7.1.2" evidence="2"/>
<dbReference type="GO" id="GO:0004340">
    <property type="term" value="F:glucokinase activity"/>
    <property type="evidence" value="ECO:0007669"/>
    <property type="project" value="UniProtKB-EC"/>
</dbReference>
<evidence type="ECO:0000256" key="1">
    <source>
        <dbReference type="ARBA" id="ARBA00006479"/>
    </source>
</evidence>
<dbReference type="InterPro" id="IPR043129">
    <property type="entry name" value="ATPase_NBD"/>
</dbReference>
<sequence length="327" mass="33509">MVAKVPKRCVIGVDLGGTKLLAGAVDGELRVHHRALRSSRGNVTREVLSIIEGAVREAIEAVGGAAEGVGLGIPSTIDRRRGVSVYATHLPLAGVPVADLLAERLDLPVFMDNDANLAMLVEHRAGAARGVDHALMLTLGTGIGGGILVDGRVYRGSQGAAGELGHIVVDQDGPPCQGNCPNRGCLEVMASGSALVREATAMAGERPRSELGRALASGRGITGPLVTELAHDGDEAARDVLALIGRRLGVGLSSLVNVFNPDVVVIGGGVVAAGELLLEPARDELLTRGLPPARDHVRVVPARFGEESGMLGAALLARDGVDARAAA</sequence>
<dbReference type="EMBL" id="CP087164">
    <property type="protein sequence ID" value="UGS34634.1"/>
    <property type="molecule type" value="Genomic_DNA"/>
</dbReference>
<dbReference type="SUPFAM" id="SSF53067">
    <property type="entry name" value="Actin-like ATPase domain"/>
    <property type="match status" value="1"/>
</dbReference>
<dbReference type="KEGG" id="sbae:DSM104329_01013"/>
<gene>
    <name evidence="2" type="primary">glkA</name>
    <name evidence="2" type="ORF">DSM104329_01013</name>
</gene>